<dbReference type="SUPFAM" id="SSF89550">
    <property type="entry name" value="PHP domain-like"/>
    <property type="match status" value="1"/>
</dbReference>
<organism evidence="2 3">
    <name type="scientific">Herbihabitans rhizosphaerae</name>
    <dbReference type="NCBI Taxonomy" id="1872711"/>
    <lineage>
        <taxon>Bacteria</taxon>
        <taxon>Bacillati</taxon>
        <taxon>Actinomycetota</taxon>
        <taxon>Actinomycetes</taxon>
        <taxon>Pseudonocardiales</taxon>
        <taxon>Pseudonocardiaceae</taxon>
        <taxon>Herbihabitans</taxon>
    </lineage>
</organism>
<sequence length="290" mass="30003">MRIDLHAHSTASDGTDTPAQLVANAAAVGLDAVAITDHDTTAGWAEAAAALTSIQPSGLRLVRGAELSCESPDGRGGRCTVHVLAYLFDPESEAVVAEHARSRADRRVRLHRMAGMMAADGFPIDPDALLGALPEDSTAGRPHLATALMRAGVVGSVGEAFSRFLGSAGGYYVAMKKTPVLDAIEMITAAGGVTVLAHAFAHRRGPTVTAEVIADLAAAGLAGVEVDHPDHEPAVRDELRAIAGRLDLLITGSSDYHGSNKTVRLGQETTAPEMLDALAERAKGVDVLVG</sequence>
<dbReference type="Pfam" id="PF02811">
    <property type="entry name" value="PHP"/>
    <property type="match status" value="1"/>
</dbReference>
<reference evidence="2 3" key="1">
    <citation type="submission" date="2019-02" db="EMBL/GenBank/DDBJ databases">
        <title>Genomic Encyclopedia of Type Strains, Phase IV (KMG-IV): sequencing the most valuable type-strain genomes for metagenomic binning, comparative biology and taxonomic classification.</title>
        <authorList>
            <person name="Goeker M."/>
        </authorList>
    </citation>
    <scope>NUCLEOTIDE SEQUENCE [LARGE SCALE GENOMIC DNA]</scope>
    <source>
        <strain evidence="2 3">DSM 101727</strain>
    </source>
</reference>
<dbReference type="Gene3D" id="3.20.20.140">
    <property type="entry name" value="Metal-dependent hydrolases"/>
    <property type="match status" value="1"/>
</dbReference>
<evidence type="ECO:0000259" key="1">
    <source>
        <dbReference type="SMART" id="SM00481"/>
    </source>
</evidence>
<dbReference type="EMBL" id="SGWQ01000001">
    <property type="protein sequence ID" value="RZS44240.1"/>
    <property type="molecule type" value="Genomic_DNA"/>
</dbReference>
<dbReference type="Gene3D" id="1.10.150.650">
    <property type="match status" value="1"/>
</dbReference>
<proteinExistence type="predicted"/>
<feature type="domain" description="Polymerase/histidinol phosphatase N-terminal" evidence="1">
    <location>
        <begin position="3"/>
        <end position="71"/>
    </location>
</feature>
<dbReference type="InterPro" id="IPR004013">
    <property type="entry name" value="PHP_dom"/>
</dbReference>
<dbReference type="InterPro" id="IPR003141">
    <property type="entry name" value="Pol/His_phosphatase_N"/>
</dbReference>
<dbReference type="GO" id="GO:0004534">
    <property type="term" value="F:5'-3' RNA exonuclease activity"/>
    <property type="evidence" value="ECO:0007669"/>
    <property type="project" value="TreeGrafter"/>
</dbReference>
<dbReference type="PANTHER" id="PTHR42924">
    <property type="entry name" value="EXONUCLEASE"/>
    <property type="match status" value="1"/>
</dbReference>
<dbReference type="InterPro" id="IPR016195">
    <property type="entry name" value="Pol/histidinol_Pase-like"/>
</dbReference>
<gene>
    <name evidence="2" type="ORF">EV193_101115</name>
</gene>
<dbReference type="SMART" id="SM00481">
    <property type="entry name" value="POLIIIAc"/>
    <property type="match status" value="1"/>
</dbReference>
<dbReference type="PANTHER" id="PTHR42924:SF3">
    <property type="entry name" value="POLYMERASE_HISTIDINOL PHOSPHATASE N-TERMINAL DOMAIN-CONTAINING PROTEIN"/>
    <property type="match status" value="1"/>
</dbReference>
<keyword evidence="3" id="KW-1185">Reference proteome</keyword>
<accession>A0A4Q7L5X6</accession>
<comment type="caution">
    <text evidence="2">The sequence shown here is derived from an EMBL/GenBank/DDBJ whole genome shotgun (WGS) entry which is preliminary data.</text>
</comment>
<dbReference type="InterPro" id="IPR052018">
    <property type="entry name" value="PHP_domain"/>
</dbReference>
<name>A0A4Q7L5X6_9PSEU</name>
<protein>
    <recommendedName>
        <fullName evidence="1">Polymerase/histidinol phosphatase N-terminal domain-containing protein</fullName>
    </recommendedName>
</protein>
<dbReference type="CDD" id="cd07438">
    <property type="entry name" value="PHP_HisPPase_AMP"/>
    <property type="match status" value="1"/>
</dbReference>
<evidence type="ECO:0000313" key="3">
    <source>
        <dbReference type="Proteomes" id="UP000294257"/>
    </source>
</evidence>
<dbReference type="Proteomes" id="UP000294257">
    <property type="component" value="Unassembled WGS sequence"/>
</dbReference>
<dbReference type="AlphaFoldDB" id="A0A4Q7L5X6"/>
<dbReference type="GO" id="GO:0035312">
    <property type="term" value="F:5'-3' DNA exonuclease activity"/>
    <property type="evidence" value="ECO:0007669"/>
    <property type="project" value="TreeGrafter"/>
</dbReference>
<evidence type="ECO:0000313" key="2">
    <source>
        <dbReference type="EMBL" id="RZS44240.1"/>
    </source>
</evidence>
<dbReference type="OrthoDB" id="9804333at2"/>
<dbReference type="RefSeq" id="WP_130341948.1">
    <property type="nucleotide sequence ID" value="NZ_SGWQ01000001.1"/>
</dbReference>